<evidence type="ECO:0000256" key="2">
    <source>
        <dbReference type="ARBA" id="ARBA00012438"/>
    </source>
</evidence>
<dbReference type="GO" id="GO:0004673">
    <property type="term" value="F:protein histidine kinase activity"/>
    <property type="evidence" value="ECO:0007669"/>
    <property type="project" value="UniProtKB-EC"/>
</dbReference>
<dbReference type="RefSeq" id="WP_179769924.1">
    <property type="nucleotide sequence ID" value="NZ_JACCFO010000001.1"/>
</dbReference>
<proteinExistence type="predicted"/>
<dbReference type="Pfam" id="PF02518">
    <property type="entry name" value="HATPase_c"/>
    <property type="match status" value="1"/>
</dbReference>
<feature type="compositionally biased region" description="Low complexity" evidence="6">
    <location>
        <begin position="705"/>
        <end position="720"/>
    </location>
</feature>
<evidence type="ECO:0000256" key="1">
    <source>
        <dbReference type="ARBA" id="ARBA00000085"/>
    </source>
</evidence>
<keyword evidence="4" id="KW-0808">Transferase</keyword>
<evidence type="ECO:0000256" key="6">
    <source>
        <dbReference type="SAM" id="MobiDB-lite"/>
    </source>
</evidence>
<dbReference type="Pfam" id="PF08376">
    <property type="entry name" value="NIT"/>
    <property type="match status" value="1"/>
</dbReference>
<dbReference type="InterPro" id="IPR036890">
    <property type="entry name" value="HATPase_C_sf"/>
</dbReference>
<comment type="catalytic activity">
    <reaction evidence="1">
        <text>ATP + protein L-histidine = ADP + protein N-phospho-L-histidine.</text>
        <dbReference type="EC" id="2.7.13.3"/>
    </reaction>
</comment>
<feature type="region of interest" description="Disordered" evidence="6">
    <location>
        <begin position="645"/>
        <end position="838"/>
    </location>
</feature>
<evidence type="ECO:0000256" key="3">
    <source>
        <dbReference type="ARBA" id="ARBA00022553"/>
    </source>
</evidence>
<name>A0A853BV54_9ACTN</name>
<dbReference type="Proteomes" id="UP000575985">
    <property type="component" value="Unassembled WGS sequence"/>
</dbReference>
<keyword evidence="5" id="KW-0418">Kinase</keyword>
<feature type="compositionally biased region" description="Basic and acidic residues" evidence="6">
    <location>
        <begin position="797"/>
        <end position="807"/>
    </location>
</feature>
<feature type="domain" description="Histidine kinase/HSP90-like ATPase" evidence="8">
    <location>
        <begin position="529"/>
        <end position="642"/>
    </location>
</feature>
<protein>
    <recommendedName>
        <fullName evidence="2">histidine kinase</fullName>
        <ecNumber evidence="2">2.7.13.3</ecNumber>
    </recommendedName>
</protein>
<dbReference type="PANTHER" id="PTHR45436:SF5">
    <property type="entry name" value="SENSOR HISTIDINE KINASE TRCS"/>
    <property type="match status" value="1"/>
</dbReference>
<gene>
    <name evidence="9" type="ORF">HNR12_005127</name>
</gene>
<keyword evidence="10" id="KW-1185">Reference proteome</keyword>
<dbReference type="SMART" id="SM00387">
    <property type="entry name" value="HATPase_c"/>
    <property type="match status" value="1"/>
</dbReference>
<feature type="transmembrane region" description="Helical" evidence="7">
    <location>
        <begin position="18"/>
        <end position="38"/>
    </location>
</feature>
<dbReference type="PANTHER" id="PTHR45436">
    <property type="entry name" value="SENSOR HISTIDINE KINASE YKOH"/>
    <property type="match status" value="1"/>
</dbReference>
<dbReference type="InterPro" id="IPR013587">
    <property type="entry name" value="Nitrate/nitrite_sensing"/>
</dbReference>
<keyword evidence="7" id="KW-0812">Transmembrane</keyword>
<dbReference type="SUPFAM" id="SSF55874">
    <property type="entry name" value="ATPase domain of HSP90 chaperone/DNA topoisomerase II/histidine kinase"/>
    <property type="match status" value="1"/>
</dbReference>
<feature type="region of interest" description="Disordered" evidence="6">
    <location>
        <begin position="261"/>
        <end position="282"/>
    </location>
</feature>
<keyword evidence="3" id="KW-0597">Phosphoprotein</keyword>
<evidence type="ECO:0000256" key="7">
    <source>
        <dbReference type="SAM" id="Phobius"/>
    </source>
</evidence>
<keyword evidence="7" id="KW-1133">Transmembrane helix</keyword>
<keyword evidence="7" id="KW-0472">Membrane</keyword>
<accession>A0A853BV54</accession>
<dbReference type="Gene3D" id="3.30.565.10">
    <property type="entry name" value="Histidine kinase-like ATPase, C-terminal domain"/>
    <property type="match status" value="1"/>
</dbReference>
<evidence type="ECO:0000313" key="9">
    <source>
        <dbReference type="EMBL" id="NYI98850.1"/>
    </source>
</evidence>
<dbReference type="InterPro" id="IPR003594">
    <property type="entry name" value="HATPase_dom"/>
</dbReference>
<evidence type="ECO:0000256" key="4">
    <source>
        <dbReference type="ARBA" id="ARBA00022679"/>
    </source>
</evidence>
<dbReference type="AlphaFoldDB" id="A0A853BV54"/>
<evidence type="ECO:0000256" key="5">
    <source>
        <dbReference type="ARBA" id="ARBA00022777"/>
    </source>
</evidence>
<evidence type="ECO:0000259" key="8">
    <source>
        <dbReference type="SMART" id="SM00387"/>
    </source>
</evidence>
<reference evidence="9 10" key="1">
    <citation type="submission" date="2020-07" db="EMBL/GenBank/DDBJ databases">
        <title>Sequencing the genomes of 1000 actinobacteria strains.</title>
        <authorList>
            <person name="Klenk H.-P."/>
        </authorList>
    </citation>
    <scope>NUCLEOTIDE SEQUENCE [LARGE SCALE GENOMIC DNA]</scope>
    <source>
        <strain evidence="9 10">DSM 45927</strain>
    </source>
</reference>
<evidence type="ECO:0000313" key="10">
    <source>
        <dbReference type="Proteomes" id="UP000575985"/>
    </source>
</evidence>
<dbReference type="GO" id="GO:0000160">
    <property type="term" value="P:phosphorelay signal transduction system"/>
    <property type="evidence" value="ECO:0007669"/>
    <property type="project" value="TreeGrafter"/>
</dbReference>
<comment type="caution">
    <text evidence="9">The sequence shown here is derived from an EMBL/GenBank/DDBJ whole genome shotgun (WGS) entry which is preliminary data.</text>
</comment>
<dbReference type="EC" id="2.7.13.3" evidence="2"/>
<feature type="compositionally biased region" description="Basic and acidic residues" evidence="6">
    <location>
        <begin position="778"/>
        <end position="787"/>
    </location>
</feature>
<organism evidence="9 10">
    <name type="scientific">Streptomonospora nanhaiensis</name>
    <dbReference type="NCBI Taxonomy" id="1323731"/>
    <lineage>
        <taxon>Bacteria</taxon>
        <taxon>Bacillati</taxon>
        <taxon>Actinomycetota</taxon>
        <taxon>Actinomycetes</taxon>
        <taxon>Streptosporangiales</taxon>
        <taxon>Nocardiopsidaceae</taxon>
        <taxon>Streptomonospora</taxon>
    </lineage>
</organism>
<dbReference type="EMBL" id="JACCFO010000001">
    <property type="protein sequence ID" value="NYI98850.1"/>
    <property type="molecule type" value="Genomic_DNA"/>
</dbReference>
<feature type="compositionally biased region" description="Basic and acidic residues" evidence="6">
    <location>
        <begin position="754"/>
        <end position="766"/>
    </location>
</feature>
<sequence length="838" mass="89135">MGRQGGSERSIRAQLNRIVLIPSITFLVLFAVLSAVLLTQAISLRIATGDGRADIHLYASFVELQRERRLAAVHAAEGTSETLAALRRQAEATDDAVTEVAARADLLAGRGDPDIARAADAYFAELRQRSEIRGRVSAGDLGPSGASTAYTDIVGDGLRLYDLRARRLDDGASATAAADAVRLMRAQEQFARGDTLLSAAIAADSLTPQRQSRFTALVDGMRSRITEAAPALAGEAATAYEDLAGSAEWRRVRALADTVARHQPDAETDPATGEPRATGALPDGLDGWRPAADEVHTGLASLVGAQLGAVVNATDTAGSWLFNLSVGGGIISLFAGTVAYGVASCSAAHLTRRLSRLRADTLLLAREELPRIVRRLADGDPVDLDTELRRLDHGRDEVGQVADAFNIAQRTAVSAAVKEAETRAGVNRVFLAIAHRNQSLVQRQLQLLDRIEREEDDPDLLEDLFHLDHLATRGRRNAENLIILGGAQPGRRWRHPIPLVDILRGAISETEEYTRVKLRAVPDLSLSGAVVADIIHLVAELIENATAFSPPHTLVHIHSEVVPKGVAVEIEDRGLGMSEAGLAAANATLDHAPEFDVMALNRDSRLGLFVVARLAAKHDVRVRLCPSPYGGTRAVVLIPAALVSSAEPRRRRPEPPAAARARAEGDLLAPPVRRGTRRRPEAVTEGGAPAPLPGPAGGEHPADLAATEPVPVAPAAAGPGPEHPGERPALPKRRRQASLAPQLRQAPTAADHPAAADERSPEEIRRIMSAFQAGTLRGRADDDRDPVPADGGAAESDTERRAPRGDDTDTTPLRPTPVGAARQRTAVRPTGVHTGENE</sequence>
<dbReference type="InterPro" id="IPR050428">
    <property type="entry name" value="TCS_sensor_his_kinase"/>
</dbReference>
<dbReference type="GO" id="GO:0005886">
    <property type="term" value="C:plasma membrane"/>
    <property type="evidence" value="ECO:0007669"/>
    <property type="project" value="TreeGrafter"/>
</dbReference>